<evidence type="ECO:0000313" key="1">
    <source>
        <dbReference type="EMBL" id="GAI39450.1"/>
    </source>
</evidence>
<sequence length="129" mass="14871">MKDFILKLDKNRELRFGFKAMRAIREKFGDRSFAELLNLKLDEMPQLVLIGLKWEDKQLTIDRVEDLLDAAIQRYPILDVTNLTLEALAAHMGVDTKKVTADVLEKNAKKQEELLAKVAMAAKEREKED</sequence>
<organism evidence="1">
    <name type="scientific">marine sediment metagenome</name>
    <dbReference type="NCBI Taxonomy" id="412755"/>
    <lineage>
        <taxon>unclassified sequences</taxon>
        <taxon>metagenomes</taxon>
        <taxon>ecological metagenomes</taxon>
    </lineage>
</organism>
<gene>
    <name evidence="1" type="ORF">S06H3_46249</name>
</gene>
<protein>
    <submittedName>
        <fullName evidence="1">Uncharacterized protein</fullName>
    </submittedName>
</protein>
<proteinExistence type="predicted"/>
<name>X1PKA8_9ZZZZ</name>
<dbReference type="AlphaFoldDB" id="X1PKA8"/>
<comment type="caution">
    <text evidence="1">The sequence shown here is derived from an EMBL/GenBank/DDBJ whole genome shotgun (WGS) entry which is preliminary data.</text>
</comment>
<accession>X1PKA8</accession>
<dbReference type="EMBL" id="BARV01028955">
    <property type="protein sequence ID" value="GAI39450.1"/>
    <property type="molecule type" value="Genomic_DNA"/>
</dbReference>
<reference evidence="1" key="1">
    <citation type="journal article" date="2014" name="Front. Microbiol.">
        <title>High frequency of phylogenetically diverse reductive dehalogenase-homologous genes in deep subseafloor sedimentary metagenomes.</title>
        <authorList>
            <person name="Kawai M."/>
            <person name="Futagami T."/>
            <person name="Toyoda A."/>
            <person name="Takaki Y."/>
            <person name="Nishi S."/>
            <person name="Hori S."/>
            <person name="Arai W."/>
            <person name="Tsubouchi T."/>
            <person name="Morono Y."/>
            <person name="Uchiyama I."/>
            <person name="Ito T."/>
            <person name="Fujiyama A."/>
            <person name="Inagaki F."/>
            <person name="Takami H."/>
        </authorList>
    </citation>
    <scope>NUCLEOTIDE SEQUENCE</scope>
    <source>
        <strain evidence="1">Expedition CK06-06</strain>
    </source>
</reference>